<protein>
    <submittedName>
        <fullName evidence="8">Starch-binding associating with outer membrane</fullName>
    </submittedName>
</protein>
<dbReference type="InterPro" id="IPR011990">
    <property type="entry name" value="TPR-like_helical_dom_sf"/>
</dbReference>
<dbReference type="AlphaFoldDB" id="A0A1T5G695"/>
<dbReference type="Pfam" id="PF14322">
    <property type="entry name" value="SusD-like_3"/>
    <property type="match status" value="1"/>
</dbReference>
<organism evidence="8 9">
    <name type="scientific">Dyadobacter psychrophilus</name>
    <dbReference type="NCBI Taxonomy" id="651661"/>
    <lineage>
        <taxon>Bacteria</taxon>
        <taxon>Pseudomonadati</taxon>
        <taxon>Bacteroidota</taxon>
        <taxon>Cytophagia</taxon>
        <taxon>Cytophagales</taxon>
        <taxon>Spirosomataceae</taxon>
        <taxon>Dyadobacter</taxon>
    </lineage>
</organism>
<keyword evidence="5" id="KW-0998">Cell outer membrane</keyword>
<dbReference type="STRING" id="651661.SAMN05660293_03711"/>
<dbReference type="SUPFAM" id="SSF48452">
    <property type="entry name" value="TPR-like"/>
    <property type="match status" value="1"/>
</dbReference>
<dbReference type="InterPro" id="IPR012944">
    <property type="entry name" value="SusD_RagB_dom"/>
</dbReference>
<evidence type="ECO:0000259" key="6">
    <source>
        <dbReference type="Pfam" id="PF07980"/>
    </source>
</evidence>
<dbReference type="InterPro" id="IPR033985">
    <property type="entry name" value="SusD-like_N"/>
</dbReference>
<keyword evidence="3" id="KW-0732">Signal</keyword>
<dbReference type="EMBL" id="FUZA01000005">
    <property type="protein sequence ID" value="SKC03844.1"/>
    <property type="molecule type" value="Genomic_DNA"/>
</dbReference>
<dbReference type="OrthoDB" id="636214at2"/>
<sequence>MKKLIYIFLLLTVLGCDKPLEEEVFSSFGPNNFFNTADDAEALLNAAYSLEQKQGTDGFRNIFVMAEVTTDLIIIREGGLRGLAQPLEDFTWNASHEFFDAAWTRYYSGIYRANLVIDNVPNIDFDAERKKQIVAEARFLRASGYIYLYDLFGPTPIITSSISTSEDRPARASKDEFVKFVTDELTAVSEILPVKATQYGRATKGAALAFLTKFYLNNKNWAKTDETAQKVIDLNSYSLFNSTNRADLFKLANEVNSEFIYVRPHVAQPGLGTNYLPHAAPPNYKYKGTAKANYATQLKTLSGFYDSFDPKDQRRQVFLTEYDDLNGKHIILGQDDKRSFKFEEDLNATGADLGNDFPVVRYADILLSKAEALNELTGPTPEALALLNQVHVKAGLTALTLASVSTKDAFRAQILKERGWEFFSEELRRQDLIRHGKFIELAKGRGKVAFDYQVLFPLPQSEIDRNPSLKQNEGYK</sequence>
<dbReference type="RefSeq" id="WP_082216236.1">
    <property type="nucleotide sequence ID" value="NZ_FUZA01000005.1"/>
</dbReference>
<gene>
    <name evidence="8" type="ORF">SAMN05660293_03711</name>
</gene>
<keyword evidence="4" id="KW-0472">Membrane</keyword>
<evidence type="ECO:0000256" key="2">
    <source>
        <dbReference type="ARBA" id="ARBA00006275"/>
    </source>
</evidence>
<dbReference type="PROSITE" id="PS51257">
    <property type="entry name" value="PROKAR_LIPOPROTEIN"/>
    <property type="match status" value="1"/>
</dbReference>
<feature type="domain" description="RagB/SusD" evidence="6">
    <location>
        <begin position="343"/>
        <end position="475"/>
    </location>
</feature>
<evidence type="ECO:0000313" key="8">
    <source>
        <dbReference type="EMBL" id="SKC03844.1"/>
    </source>
</evidence>
<evidence type="ECO:0000256" key="1">
    <source>
        <dbReference type="ARBA" id="ARBA00004442"/>
    </source>
</evidence>
<proteinExistence type="inferred from homology"/>
<evidence type="ECO:0000256" key="5">
    <source>
        <dbReference type="ARBA" id="ARBA00023237"/>
    </source>
</evidence>
<dbReference type="Pfam" id="PF07980">
    <property type="entry name" value="SusD_RagB"/>
    <property type="match status" value="1"/>
</dbReference>
<comment type="similarity">
    <text evidence="2">Belongs to the SusD family.</text>
</comment>
<keyword evidence="9" id="KW-1185">Reference proteome</keyword>
<dbReference type="Proteomes" id="UP000190897">
    <property type="component" value="Unassembled WGS sequence"/>
</dbReference>
<reference evidence="9" key="1">
    <citation type="submission" date="2017-02" db="EMBL/GenBank/DDBJ databases">
        <authorList>
            <person name="Varghese N."/>
            <person name="Submissions S."/>
        </authorList>
    </citation>
    <scope>NUCLEOTIDE SEQUENCE [LARGE SCALE GENOMIC DNA]</scope>
    <source>
        <strain evidence="9">DSM 22270</strain>
    </source>
</reference>
<dbReference type="CDD" id="cd08977">
    <property type="entry name" value="SusD"/>
    <property type="match status" value="1"/>
</dbReference>
<evidence type="ECO:0000259" key="7">
    <source>
        <dbReference type="Pfam" id="PF14322"/>
    </source>
</evidence>
<name>A0A1T5G695_9BACT</name>
<dbReference type="Gene3D" id="1.25.40.390">
    <property type="match status" value="1"/>
</dbReference>
<accession>A0A1T5G695</accession>
<feature type="domain" description="SusD-like N-terminal" evidence="7">
    <location>
        <begin position="88"/>
        <end position="216"/>
    </location>
</feature>
<evidence type="ECO:0000256" key="4">
    <source>
        <dbReference type="ARBA" id="ARBA00023136"/>
    </source>
</evidence>
<evidence type="ECO:0000256" key="3">
    <source>
        <dbReference type="ARBA" id="ARBA00022729"/>
    </source>
</evidence>
<dbReference type="GO" id="GO:0009279">
    <property type="term" value="C:cell outer membrane"/>
    <property type="evidence" value="ECO:0007669"/>
    <property type="project" value="UniProtKB-SubCell"/>
</dbReference>
<evidence type="ECO:0000313" key="9">
    <source>
        <dbReference type="Proteomes" id="UP000190897"/>
    </source>
</evidence>
<comment type="subcellular location">
    <subcellularLocation>
        <location evidence="1">Cell outer membrane</location>
    </subcellularLocation>
</comment>